<evidence type="ECO:0000313" key="1">
    <source>
        <dbReference type="EMBL" id="PSR79289.1"/>
    </source>
</evidence>
<dbReference type="InParanoid" id="A0A2T2ZXY7"/>
<evidence type="ECO:0000313" key="2">
    <source>
        <dbReference type="Proteomes" id="UP000241462"/>
    </source>
</evidence>
<dbReference type="AlphaFoldDB" id="A0A2T2ZXY7"/>
<reference evidence="1 2" key="1">
    <citation type="journal article" date="2018" name="Mycol. Prog.">
        <title>Coniella lustricola, a new species from submerged detritus.</title>
        <authorList>
            <person name="Raudabaugh D.B."/>
            <person name="Iturriaga T."/>
            <person name="Carver A."/>
            <person name="Mondo S."/>
            <person name="Pangilinan J."/>
            <person name="Lipzen A."/>
            <person name="He G."/>
            <person name="Amirebrahimi M."/>
            <person name="Grigoriev I.V."/>
            <person name="Miller A.N."/>
        </authorList>
    </citation>
    <scope>NUCLEOTIDE SEQUENCE [LARGE SCALE GENOMIC DNA]</scope>
    <source>
        <strain evidence="1 2">B22-T-1</strain>
    </source>
</reference>
<protein>
    <submittedName>
        <fullName evidence="1">Uncharacterized protein</fullName>
    </submittedName>
</protein>
<name>A0A2T2ZXY7_9PEZI</name>
<keyword evidence="2" id="KW-1185">Reference proteome</keyword>
<gene>
    <name evidence="1" type="ORF">BD289DRAFT_103584</name>
</gene>
<sequence length="161" mass="19000">MASTRDVDFWEEAADSELLVGKAKRLSAAVGWRWRQSSIWQLEQNQYAERDRLYTEKNVQQQPDEARLCRPSLSQQTAVHQRMIQESSSQHDPWVQRLVTQHSLSSMILCLHIQSLDILLLKPRSSTRYRMSPFPVTCVRNSFQHWLRLLHLRLVIAFENQ</sequence>
<dbReference type="EMBL" id="KZ678573">
    <property type="protein sequence ID" value="PSR79289.1"/>
    <property type="molecule type" value="Genomic_DNA"/>
</dbReference>
<dbReference type="Proteomes" id="UP000241462">
    <property type="component" value="Unassembled WGS sequence"/>
</dbReference>
<accession>A0A2T2ZXY7</accession>
<organism evidence="1 2">
    <name type="scientific">Coniella lustricola</name>
    <dbReference type="NCBI Taxonomy" id="2025994"/>
    <lineage>
        <taxon>Eukaryota</taxon>
        <taxon>Fungi</taxon>
        <taxon>Dikarya</taxon>
        <taxon>Ascomycota</taxon>
        <taxon>Pezizomycotina</taxon>
        <taxon>Sordariomycetes</taxon>
        <taxon>Sordariomycetidae</taxon>
        <taxon>Diaporthales</taxon>
        <taxon>Schizoparmaceae</taxon>
        <taxon>Coniella</taxon>
    </lineage>
</organism>
<proteinExistence type="predicted"/>